<feature type="non-terminal residue" evidence="1">
    <location>
        <position position="40"/>
    </location>
</feature>
<sequence length="40" mass="4728">MMNCIFNARTSRYLPQQLAATTENYETENFHYDHSTNSLD</sequence>
<protein>
    <submittedName>
        <fullName evidence="1">Uncharacterized protein</fullName>
    </submittedName>
</protein>
<comment type="caution">
    <text evidence="1">The sequence shown here is derived from an EMBL/GenBank/DDBJ whole genome shotgun (WGS) entry which is preliminary data.</text>
</comment>
<organism evidence="1 2">
    <name type="scientific">Rotaria socialis</name>
    <dbReference type="NCBI Taxonomy" id="392032"/>
    <lineage>
        <taxon>Eukaryota</taxon>
        <taxon>Metazoa</taxon>
        <taxon>Spiralia</taxon>
        <taxon>Gnathifera</taxon>
        <taxon>Rotifera</taxon>
        <taxon>Eurotatoria</taxon>
        <taxon>Bdelloidea</taxon>
        <taxon>Philodinida</taxon>
        <taxon>Philodinidae</taxon>
        <taxon>Rotaria</taxon>
    </lineage>
</organism>
<reference evidence="1" key="1">
    <citation type="submission" date="2021-02" db="EMBL/GenBank/DDBJ databases">
        <authorList>
            <person name="Nowell W R."/>
        </authorList>
    </citation>
    <scope>NUCLEOTIDE SEQUENCE</scope>
</reference>
<keyword evidence="2" id="KW-1185">Reference proteome</keyword>
<gene>
    <name evidence="1" type="ORF">UJA718_LOCUS41269</name>
</gene>
<name>A0A821P568_9BILA</name>
<dbReference type="AlphaFoldDB" id="A0A821P568"/>
<proteinExistence type="predicted"/>
<dbReference type="EMBL" id="CAJOBP010048275">
    <property type="protein sequence ID" value="CAF4800613.1"/>
    <property type="molecule type" value="Genomic_DNA"/>
</dbReference>
<evidence type="ECO:0000313" key="1">
    <source>
        <dbReference type="EMBL" id="CAF4800613.1"/>
    </source>
</evidence>
<accession>A0A821P568</accession>
<dbReference type="Proteomes" id="UP000663873">
    <property type="component" value="Unassembled WGS sequence"/>
</dbReference>
<evidence type="ECO:0000313" key="2">
    <source>
        <dbReference type="Proteomes" id="UP000663873"/>
    </source>
</evidence>